<dbReference type="PANTHER" id="PTHR45138">
    <property type="entry name" value="REGULATORY COMPONENTS OF SENSORY TRANSDUCTION SYSTEM"/>
    <property type="match status" value="1"/>
</dbReference>
<dbReference type="PANTHER" id="PTHR45138:SF9">
    <property type="entry name" value="DIGUANYLATE CYCLASE DGCM-RELATED"/>
    <property type="match status" value="1"/>
</dbReference>
<dbReference type="SUPFAM" id="SSF55073">
    <property type="entry name" value="Nucleotide cyclase"/>
    <property type="match status" value="1"/>
</dbReference>
<reference evidence="3" key="1">
    <citation type="submission" date="2018-06" db="EMBL/GenBank/DDBJ databases">
        <authorList>
            <person name="Zhirakovskaya E."/>
        </authorList>
    </citation>
    <scope>NUCLEOTIDE SEQUENCE</scope>
</reference>
<dbReference type="GO" id="GO:1902201">
    <property type="term" value="P:negative regulation of bacterial-type flagellum-dependent cell motility"/>
    <property type="evidence" value="ECO:0007669"/>
    <property type="project" value="TreeGrafter"/>
</dbReference>
<dbReference type="AlphaFoldDB" id="A0A3B0TKA2"/>
<dbReference type="PROSITE" id="PS50887">
    <property type="entry name" value="GGDEF"/>
    <property type="match status" value="1"/>
</dbReference>
<feature type="domain" description="GGDEF" evidence="2">
    <location>
        <begin position="207"/>
        <end position="342"/>
    </location>
</feature>
<dbReference type="EMBL" id="UOEM01000115">
    <property type="protein sequence ID" value="VAW18428.1"/>
    <property type="molecule type" value="Genomic_DNA"/>
</dbReference>
<dbReference type="GO" id="GO:0052621">
    <property type="term" value="F:diguanylate cyclase activity"/>
    <property type="evidence" value="ECO:0007669"/>
    <property type="project" value="TreeGrafter"/>
</dbReference>
<protein>
    <recommendedName>
        <fullName evidence="2">GGDEF domain-containing protein</fullName>
    </recommendedName>
</protein>
<gene>
    <name evidence="3" type="ORF">MNBD_ALPHA09-1562</name>
</gene>
<accession>A0A3B0TKA2</accession>
<dbReference type="CDD" id="cd01949">
    <property type="entry name" value="GGDEF"/>
    <property type="match status" value="1"/>
</dbReference>
<dbReference type="SMART" id="SM00267">
    <property type="entry name" value="GGDEF"/>
    <property type="match status" value="1"/>
</dbReference>
<sequence>MSNIVDFDRSLDLAKRAIAHAQKHGMAPTPRNFEIWYQYVSGENGALNEDIDRRISDSDEITETAAGEIQNQFFSPSQDADNVVSLSSKISVEIEQAIAVIGAAAGTNSAYGNSLEGVGSQIGKIKSADDLRTIAETLVLASREMEKNSRELEAKLEASKSQITSLKGHLDEVRNESRTDALTGIPNRKHFDERFASEAAQAAETQEELCLVVADIDHFKKFNDSHGHQTGDQVLKLVAKLLSANIKGRDMAARFGGEEFTILLPQTNLRAAVTVADQIREKVRTKELIKKSTNENLGAITLSLGVARYRPGETTDELFQRADACLYAAKHAGRDNVKCEADPDIDLSTNAA</sequence>
<name>A0A3B0TKA2_9ZZZZ</name>
<dbReference type="InterPro" id="IPR029787">
    <property type="entry name" value="Nucleotide_cyclase"/>
</dbReference>
<evidence type="ECO:0000256" key="1">
    <source>
        <dbReference type="SAM" id="Coils"/>
    </source>
</evidence>
<keyword evidence="1" id="KW-0175">Coiled coil</keyword>
<dbReference type="GO" id="GO:0005886">
    <property type="term" value="C:plasma membrane"/>
    <property type="evidence" value="ECO:0007669"/>
    <property type="project" value="TreeGrafter"/>
</dbReference>
<dbReference type="NCBIfam" id="TIGR00254">
    <property type="entry name" value="GGDEF"/>
    <property type="match status" value="1"/>
</dbReference>
<dbReference type="Gene3D" id="3.30.70.270">
    <property type="match status" value="1"/>
</dbReference>
<dbReference type="FunFam" id="3.30.70.270:FF:000001">
    <property type="entry name" value="Diguanylate cyclase domain protein"/>
    <property type="match status" value="1"/>
</dbReference>
<feature type="coiled-coil region" evidence="1">
    <location>
        <begin position="135"/>
        <end position="176"/>
    </location>
</feature>
<dbReference type="Pfam" id="PF00990">
    <property type="entry name" value="GGDEF"/>
    <property type="match status" value="1"/>
</dbReference>
<organism evidence="3">
    <name type="scientific">hydrothermal vent metagenome</name>
    <dbReference type="NCBI Taxonomy" id="652676"/>
    <lineage>
        <taxon>unclassified sequences</taxon>
        <taxon>metagenomes</taxon>
        <taxon>ecological metagenomes</taxon>
    </lineage>
</organism>
<evidence type="ECO:0000313" key="3">
    <source>
        <dbReference type="EMBL" id="VAW18428.1"/>
    </source>
</evidence>
<evidence type="ECO:0000259" key="2">
    <source>
        <dbReference type="PROSITE" id="PS50887"/>
    </source>
</evidence>
<proteinExistence type="predicted"/>
<dbReference type="InterPro" id="IPR043128">
    <property type="entry name" value="Rev_trsase/Diguanyl_cyclase"/>
</dbReference>
<dbReference type="GO" id="GO:0043709">
    <property type="term" value="P:cell adhesion involved in single-species biofilm formation"/>
    <property type="evidence" value="ECO:0007669"/>
    <property type="project" value="TreeGrafter"/>
</dbReference>
<dbReference type="InterPro" id="IPR050469">
    <property type="entry name" value="Diguanylate_Cyclase"/>
</dbReference>
<dbReference type="InterPro" id="IPR000160">
    <property type="entry name" value="GGDEF_dom"/>
</dbReference>